<comment type="caution">
    <text evidence="1">The sequence shown here is derived from an EMBL/GenBank/DDBJ whole genome shotgun (WGS) entry which is preliminary data.</text>
</comment>
<accession>C6LA16</accession>
<reference evidence="1" key="1">
    <citation type="submission" date="2009-07" db="EMBL/GenBank/DDBJ databases">
        <authorList>
            <person name="Weinstock G."/>
            <person name="Sodergren E."/>
            <person name="Clifton S."/>
            <person name="Fulton L."/>
            <person name="Fulton B."/>
            <person name="Courtney L."/>
            <person name="Fronick C."/>
            <person name="Harrison M."/>
            <person name="Strong C."/>
            <person name="Farmer C."/>
            <person name="Delahaunty K."/>
            <person name="Markovic C."/>
            <person name="Hall O."/>
            <person name="Minx P."/>
            <person name="Tomlinson C."/>
            <person name="Mitreva M."/>
            <person name="Nelson J."/>
            <person name="Hou S."/>
            <person name="Wollam A."/>
            <person name="Pepin K.H."/>
            <person name="Johnson M."/>
            <person name="Bhonagiri V."/>
            <person name="Nash W.E."/>
            <person name="Warren W."/>
            <person name="Chinwalla A."/>
            <person name="Mardis E.R."/>
            <person name="Wilson R.K."/>
        </authorList>
    </citation>
    <scope>NUCLEOTIDE SEQUENCE [LARGE SCALE GENOMIC DNA]</scope>
    <source>
        <strain evidence="1">DSM 14469</strain>
    </source>
</reference>
<dbReference type="RefSeq" id="WP_006860258.1">
    <property type="nucleotide sequence ID" value="NZ_ACCL02000002.1"/>
</dbReference>
<gene>
    <name evidence="1" type="ORF">BRYFOR_05458</name>
</gene>
<evidence type="ECO:0000313" key="1">
    <source>
        <dbReference type="EMBL" id="EET62423.1"/>
    </source>
</evidence>
<evidence type="ECO:0000313" key="2">
    <source>
        <dbReference type="Proteomes" id="UP000005561"/>
    </source>
</evidence>
<dbReference type="AlphaFoldDB" id="C6LA16"/>
<proteinExistence type="predicted"/>
<dbReference type="STRING" id="168384.SAMN05660368_02268"/>
<dbReference type="Proteomes" id="UP000005561">
    <property type="component" value="Unassembled WGS sequence"/>
</dbReference>
<sequence length="143" mass="16007">MERRTEIIFAAGKYGAAASEPELPEALAMLQVLLLLDRHQRIQKSHCVKAAAVICSGKQYRRLEAAAERGKKFVRIFPAGGERYAVIFSGDAIFLLYAVGIREIRDMSFRQAVCYVKKWSGQIKKRGNRTATERGSGKKSSKK</sequence>
<protein>
    <submittedName>
        <fullName evidence="1">Uncharacterized protein</fullName>
    </submittedName>
</protein>
<keyword evidence="2" id="KW-1185">Reference proteome</keyword>
<name>C6LA16_9FIRM</name>
<dbReference type="EMBL" id="ACCL02000002">
    <property type="protein sequence ID" value="EET62423.1"/>
    <property type="molecule type" value="Genomic_DNA"/>
</dbReference>
<organism evidence="1 2">
    <name type="scientific">Marvinbryantia formatexigens DSM 14469</name>
    <dbReference type="NCBI Taxonomy" id="478749"/>
    <lineage>
        <taxon>Bacteria</taxon>
        <taxon>Bacillati</taxon>
        <taxon>Bacillota</taxon>
        <taxon>Clostridia</taxon>
        <taxon>Lachnospirales</taxon>
        <taxon>Lachnospiraceae</taxon>
        <taxon>Marvinbryantia</taxon>
    </lineage>
</organism>